<dbReference type="GO" id="GO:0005829">
    <property type="term" value="C:cytosol"/>
    <property type="evidence" value="ECO:0007669"/>
    <property type="project" value="TreeGrafter"/>
</dbReference>
<comment type="catalytic activity">
    <reaction evidence="11">
        <text>tRNA(Val) + L-valine + ATP = L-valyl-tRNA(Val) + AMP + diphosphate</text>
        <dbReference type="Rhea" id="RHEA:10704"/>
        <dbReference type="Rhea" id="RHEA-COMP:9672"/>
        <dbReference type="Rhea" id="RHEA-COMP:9708"/>
        <dbReference type="ChEBI" id="CHEBI:30616"/>
        <dbReference type="ChEBI" id="CHEBI:33019"/>
        <dbReference type="ChEBI" id="CHEBI:57762"/>
        <dbReference type="ChEBI" id="CHEBI:78442"/>
        <dbReference type="ChEBI" id="CHEBI:78537"/>
        <dbReference type="ChEBI" id="CHEBI:456215"/>
        <dbReference type="EC" id="6.1.1.9"/>
    </reaction>
</comment>
<reference evidence="17 18" key="1">
    <citation type="submission" date="2018-06" db="EMBL/GenBank/DDBJ databases">
        <authorList>
            <consortium name="Pathogen Informatics"/>
            <person name="Doyle S."/>
        </authorList>
    </citation>
    <scope>NUCLEOTIDE SEQUENCE [LARGE SCALE GENOMIC DNA]</scope>
    <source>
        <strain evidence="18">NCTC 10815</strain>
    </source>
</reference>
<evidence type="ECO:0000256" key="2">
    <source>
        <dbReference type="ARBA" id="ARBA00022490"/>
    </source>
</evidence>
<dbReference type="AlphaFoldDB" id="A0A378MCX8"/>
<evidence type="ECO:0000259" key="14">
    <source>
        <dbReference type="Pfam" id="PF00133"/>
    </source>
</evidence>
<dbReference type="SUPFAM" id="SSF47323">
    <property type="entry name" value="Anticodon-binding domain of a subclass of class I aminoacyl-tRNA synthetases"/>
    <property type="match status" value="1"/>
</dbReference>
<comment type="similarity">
    <text evidence="12">Belongs to the class-I aminoacyl-tRNA synthetase family. ValS type 1 subfamily.</text>
</comment>
<dbReference type="EC" id="6.1.1.9" evidence="1"/>
<keyword evidence="6" id="KW-0648">Protein biosynthesis</keyword>
<keyword evidence="5" id="KW-0067">ATP-binding</keyword>
<dbReference type="InterPro" id="IPR037118">
    <property type="entry name" value="Val-tRNA_synth_C_sf"/>
</dbReference>
<sequence length="386" mass="44550">MIFQSLEFTGHKPFNDTLLHGLVRDAEGRKMSKSLGNGVDPIEVIDKYGADSLRYMLSTGTSPGQDLKFSFEKIEASWNFINKIWNASRFALMNMDGMTFEEIDLSHVKEVSDKWILTRLNETIEAVTKLAERYEFGEVGRVLYNFIWDDLCDWYIEIAKISLYGEDEIAKKTTKSVLAYTLDQTMRLLHPFMPFVTEEIWQNLPHEGTSITVAEWPVVKAEQIDKEASESMKVLVEVIRAVRNIRAEVNTPLSKPIVLQLKPQNEHYKTILETNLSYIERFCNPETVAISFDLEPSNTAMTAIVTGTEIFLPLEGLIDINEEIKRLEKELEKWNKEVARVQGKLANTRFMEKAPEKVIEEERAKEKDYLEKRAKVEERIQTLQEA</sequence>
<evidence type="ECO:0000313" key="18">
    <source>
        <dbReference type="Proteomes" id="UP000254879"/>
    </source>
</evidence>
<dbReference type="EMBL" id="UGPG01000001">
    <property type="protein sequence ID" value="STY43383.1"/>
    <property type="molecule type" value="Genomic_DNA"/>
</dbReference>
<dbReference type="GO" id="GO:0006438">
    <property type="term" value="P:valyl-tRNA aminoacylation"/>
    <property type="evidence" value="ECO:0007669"/>
    <property type="project" value="InterPro"/>
</dbReference>
<dbReference type="GO" id="GO:0004832">
    <property type="term" value="F:valine-tRNA ligase activity"/>
    <property type="evidence" value="ECO:0007669"/>
    <property type="project" value="UniProtKB-EC"/>
</dbReference>
<keyword evidence="7 13" id="KW-0175">Coiled coil</keyword>
<evidence type="ECO:0000256" key="8">
    <source>
        <dbReference type="ARBA" id="ARBA00023146"/>
    </source>
</evidence>
<evidence type="ECO:0000313" key="17">
    <source>
        <dbReference type="EMBL" id="STY43383.1"/>
    </source>
</evidence>
<dbReference type="Proteomes" id="UP000254879">
    <property type="component" value="Unassembled WGS sequence"/>
</dbReference>
<feature type="domain" description="Aminoacyl-tRNA synthetase class Ia" evidence="14">
    <location>
        <begin position="1"/>
        <end position="70"/>
    </location>
</feature>
<dbReference type="InterPro" id="IPR013155">
    <property type="entry name" value="M/V/L/I-tRNA-synth_anticd-bd"/>
</dbReference>
<feature type="domain" description="Valyl-tRNA synthetase tRNA-binding arm" evidence="16">
    <location>
        <begin position="319"/>
        <end position="384"/>
    </location>
</feature>
<dbReference type="InterPro" id="IPR002300">
    <property type="entry name" value="aa-tRNA-synth_Ia"/>
</dbReference>
<dbReference type="Gene3D" id="1.10.730.10">
    <property type="entry name" value="Isoleucyl-tRNA Synthetase, Domain 1"/>
    <property type="match status" value="1"/>
</dbReference>
<evidence type="ECO:0000256" key="9">
    <source>
        <dbReference type="ARBA" id="ARBA00024407"/>
    </source>
</evidence>
<keyword evidence="2" id="KW-0963">Cytoplasm</keyword>
<evidence type="ECO:0000256" key="10">
    <source>
        <dbReference type="ARBA" id="ARBA00029936"/>
    </source>
</evidence>
<dbReference type="SUPFAM" id="SSF52374">
    <property type="entry name" value="Nucleotidylyl transferase"/>
    <property type="match status" value="1"/>
</dbReference>
<keyword evidence="3 17" id="KW-0436">Ligase</keyword>
<evidence type="ECO:0000259" key="16">
    <source>
        <dbReference type="Pfam" id="PF10458"/>
    </source>
</evidence>
<dbReference type="PANTHER" id="PTHR11946">
    <property type="entry name" value="VALYL-TRNA SYNTHETASES"/>
    <property type="match status" value="1"/>
</dbReference>
<dbReference type="InterPro" id="IPR002303">
    <property type="entry name" value="Valyl-tRNA_ligase"/>
</dbReference>
<dbReference type="Pfam" id="PF08264">
    <property type="entry name" value="Anticodon_1"/>
    <property type="match status" value="1"/>
</dbReference>
<accession>A0A378MCX8</accession>
<evidence type="ECO:0000256" key="13">
    <source>
        <dbReference type="SAM" id="Coils"/>
    </source>
</evidence>
<dbReference type="InterPro" id="IPR019499">
    <property type="entry name" value="Val-tRNA_synth_tRNA-bd"/>
</dbReference>
<dbReference type="InterPro" id="IPR009080">
    <property type="entry name" value="tRNAsynth_Ia_anticodon-bd"/>
</dbReference>
<evidence type="ECO:0000256" key="5">
    <source>
        <dbReference type="ARBA" id="ARBA00022840"/>
    </source>
</evidence>
<evidence type="ECO:0000256" key="3">
    <source>
        <dbReference type="ARBA" id="ARBA00022598"/>
    </source>
</evidence>
<keyword evidence="4" id="KW-0547">Nucleotide-binding</keyword>
<dbReference type="Pfam" id="PF00133">
    <property type="entry name" value="tRNA-synt_1"/>
    <property type="match status" value="1"/>
</dbReference>
<organism evidence="17 18">
    <name type="scientific">Listeria grayi</name>
    <name type="common">Listeria murrayi</name>
    <dbReference type="NCBI Taxonomy" id="1641"/>
    <lineage>
        <taxon>Bacteria</taxon>
        <taxon>Bacillati</taxon>
        <taxon>Bacillota</taxon>
        <taxon>Bacilli</taxon>
        <taxon>Bacillales</taxon>
        <taxon>Listeriaceae</taxon>
        <taxon>Listeria</taxon>
    </lineage>
</organism>
<feature type="coiled-coil region" evidence="13">
    <location>
        <begin position="317"/>
        <end position="386"/>
    </location>
</feature>
<dbReference type="Pfam" id="PF10458">
    <property type="entry name" value="Val_tRNA-synt_C"/>
    <property type="match status" value="1"/>
</dbReference>
<dbReference type="Gene3D" id="1.10.287.380">
    <property type="entry name" value="Valyl-tRNA synthetase, C-terminal domain"/>
    <property type="match status" value="1"/>
</dbReference>
<gene>
    <name evidence="17" type="primary">valS_1</name>
    <name evidence="17" type="ORF">NCTC10815_00676</name>
</gene>
<dbReference type="GO" id="GO:0005524">
    <property type="term" value="F:ATP binding"/>
    <property type="evidence" value="ECO:0007669"/>
    <property type="project" value="UniProtKB-KW"/>
</dbReference>
<proteinExistence type="inferred from homology"/>
<protein>
    <recommendedName>
        <fullName evidence="9">Valine--tRNA ligase</fullName>
        <ecNumber evidence="1">6.1.1.9</ecNumber>
    </recommendedName>
    <alternativeName>
        <fullName evidence="10">Valyl-tRNA synthetase</fullName>
    </alternativeName>
</protein>
<evidence type="ECO:0000256" key="4">
    <source>
        <dbReference type="ARBA" id="ARBA00022741"/>
    </source>
</evidence>
<evidence type="ECO:0000256" key="7">
    <source>
        <dbReference type="ARBA" id="ARBA00023054"/>
    </source>
</evidence>
<dbReference type="InterPro" id="IPR010978">
    <property type="entry name" value="tRNA-bd_arm"/>
</dbReference>
<keyword evidence="8" id="KW-0030">Aminoacyl-tRNA synthetase</keyword>
<name>A0A378MCX8_LISGR</name>
<dbReference type="CDD" id="cd07962">
    <property type="entry name" value="Anticodon_Ia_Val"/>
    <property type="match status" value="1"/>
</dbReference>
<dbReference type="FunFam" id="1.10.287.380:FF:000001">
    <property type="entry name" value="Valine--tRNA ligase"/>
    <property type="match status" value="1"/>
</dbReference>
<evidence type="ECO:0000259" key="15">
    <source>
        <dbReference type="Pfam" id="PF08264"/>
    </source>
</evidence>
<dbReference type="PANTHER" id="PTHR11946:SF93">
    <property type="entry name" value="VALINE--TRNA LIGASE, CHLOROPLASTIC_MITOCHONDRIAL 2"/>
    <property type="match status" value="1"/>
</dbReference>
<dbReference type="FunFam" id="1.10.730.10:FF:000014">
    <property type="entry name" value="Valine--tRNA ligase"/>
    <property type="match status" value="1"/>
</dbReference>
<evidence type="ECO:0000256" key="1">
    <source>
        <dbReference type="ARBA" id="ARBA00013169"/>
    </source>
</evidence>
<feature type="domain" description="Methionyl/Valyl/Leucyl/Isoleucyl-tRNA synthetase anticodon-binding" evidence="15">
    <location>
        <begin position="113"/>
        <end position="257"/>
    </location>
</feature>
<evidence type="ECO:0000256" key="11">
    <source>
        <dbReference type="ARBA" id="ARBA00047552"/>
    </source>
</evidence>
<evidence type="ECO:0000256" key="6">
    <source>
        <dbReference type="ARBA" id="ARBA00022917"/>
    </source>
</evidence>
<dbReference type="SUPFAM" id="SSF46589">
    <property type="entry name" value="tRNA-binding arm"/>
    <property type="match status" value="1"/>
</dbReference>
<evidence type="ECO:0000256" key="12">
    <source>
        <dbReference type="ARBA" id="ARBA00060830"/>
    </source>
</evidence>
<dbReference type="InterPro" id="IPR033705">
    <property type="entry name" value="Anticodon_Ia_Val"/>
</dbReference>